<reference evidence="1" key="2">
    <citation type="submission" date="2021-04" db="EMBL/GenBank/DDBJ databases">
        <authorList>
            <person name="Gilroy R."/>
        </authorList>
    </citation>
    <scope>NUCLEOTIDE SEQUENCE</scope>
    <source>
        <strain evidence="1">ChiHjej9B8-13557</strain>
    </source>
</reference>
<reference evidence="1" key="1">
    <citation type="journal article" date="2021" name="PeerJ">
        <title>Extensive microbial diversity within the chicken gut microbiome revealed by metagenomics and culture.</title>
        <authorList>
            <person name="Gilroy R."/>
            <person name="Ravi A."/>
            <person name="Getino M."/>
            <person name="Pursley I."/>
            <person name="Horton D.L."/>
            <person name="Alikhan N.F."/>
            <person name="Baker D."/>
            <person name="Gharbi K."/>
            <person name="Hall N."/>
            <person name="Watson M."/>
            <person name="Adriaenssens E.M."/>
            <person name="Foster-Nyarko E."/>
            <person name="Jarju S."/>
            <person name="Secka A."/>
            <person name="Antonio M."/>
            <person name="Oren A."/>
            <person name="Chaudhuri R.R."/>
            <person name="La Ragione R."/>
            <person name="Hildebrand F."/>
            <person name="Pallen M.J."/>
        </authorList>
    </citation>
    <scope>NUCLEOTIDE SEQUENCE</scope>
    <source>
        <strain evidence="1">ChiHjej9B8-13557</strain>
    </source>
</reference>
<dbReference type="EMBL" id="DWXX01000096">
    <property type="protein sequence ID" value="HJB59104.1"/>
    <property type="molecule type" value="Genomic_DNA"/>
</dbReference>
<sequence>MKHPVLDPRDLDAIRAQVAALARSYTPEWRYEQAEDDPGAALAELFCTMFYQTVDRVNALPAKLYTEFLNQIGYQEPGPVSARGEMAFDPSEMVDRPVPVRSGTRVFAPGPDGENVVFETQRSIEASPAKLLDLYYVDAAADQLQKISLERPQPFFTPCGEEMQAHSFTLAENNVLRLEGPAAITLELRQGVRYFEDETARLLAESGLQWSYRHGGVWLPFDSVKADAGRIMLEKRTSLAMEPDQEGRICIRCAGRPPMTLTVEQTALTSAPLEPCPAQQLFAGDLPIEGEGYCFGSRPAAYSLFYIRSDTVLSKAGARAALKLDISPIVFDPPAQGPEYRFSQPIIDKRSAVAAKPDDVRVAGVVWEYYNGVGWRQLEVSGSRNPFSCRQEGPYETIFRVPEDLQPAEVNAETGYYIRARVAEVENAFSMYQRWIVPFCKGASLQWQYEAPSRAAWIASDNNGVRREMDDAARVTDLQMTLLEPLEPGPPAVYLRFDRSPHAMPLSVYFKVDSQAKLNTRLEWEQWNGKAFAPVRAVDETDQLLHSGEMYLFLPEELPARSLFGQTGCWLRLSRAAGRPGPAPMVRAIRLNVAPALQRSEQPEQIFDTGIYEAGKALQLLSAPVQGCEVWVDEMEGLSAAEAEELGRTRPDAVRLEREDHLLRRCWVRWEETADLALAGEGDRVYTLDPYQGVIRFGDGRQGRVPPAGSRNIRVRYASGGGAQGNLPAGAVQSALAGLPRISVIQNITPMSGGIGRLTMDEIEARGSRHLRTRGRAAGSRDYEDLVMQAFPQVQHVRCFAGRDPQGQPKAGHVTVALTGHSMAGESLEALCQEVYQYLSGRCSCCLVAEGRLHVCPATLLTVNVQVAVELERPELAADTQYAITAELRRIIGEVWQARPIGAQIRMDELWGAVRQMPNVRRVLRLLAEGAYDEQGQARLAPLEKDSAFPYAVVENGVHTVRVQ</sequence>
<gene>
    <name evidence="1" type="ORF">H9771_05545</name>
</gene>
<comment type="caution">
    <text evidence="1">The sequence shown here is derived from an EMBL/GenBank/DDBJ whole genome shotgun (WGS) entry which is preliminary data.</text>
</comment>
<protein>
    <submittedName>
        <fullName evidence="1">Baseplate J/gp47 family protein</fullName>
    </submittedName>
</protein>
<organism evidence="1 2">
    <name type="scientific">Candidatus Faecalibacterium faecipullorum</name>
    <dbReference type="NCBI Taxonomy" id="2838578"/>
    <lineage>
        <taxon>Bacteria</taxon>
        <taxon>Bacillati</taxon>
        <taxon>Bacillota</taxon>
        <taxon>Clostridia</taxon>
        <taxon>Eubacteriales</taxon>
        <taxon>Oscillospiraceae</taxon>
        <taxon>Faecalibacterium</taxon>
    </lineage>
</organism>
<dbReference type="AlphaFoldDB" id="A0A9D2MF92"/>
<dbReference type="Proteomes" id="UP000824211">
    <property type="component" value="Unassembled WGS sequence"/>
</dbReference>
<name>A0A9D2MF92_9FIRM</name>
<accession>A0A9D2MF92</accession>
<evidence type="ECO:0000313" key="2">
    <source>
        <dbReference type="Proteomes" id="UP000824211"/>
    </source>
</evidence>
<proteinExistence type="predicted"/>
<evidence type="ECO:0000313" key="1">
    <source>
        <dbReference type="EMBL" id="HJB59104.1"/>
    </source>
</evidence>